<dbReference type="AlphaFoldDB" id="A0A821RRP8"/>
<evidence type="ECO:0000256" key="1">
    <source>
        <dbReference type="ARBA" id="ARBA00004496"/>
    </source>
</evidence>
<dbReference type="GO" id="GO:0031267">
    <property type="term" value="F:small GTPase binding"/>
    <property type="evidence" value="ECO:0007669"/>
    <property type="project" value="TreeGrafter"/>
</dbReference>
<dbReference type="Pfam" id="PF14429">
    <property type="entry name" value="DOCK-C2"/>
    <property type="match status" value="1"/>
</dbReference>
<dbReference type="Pfam" id="PF23554">
    <property type="entry name" value="TPR_DOCK"/>
    <property type="match status" value="1"/>
</dbReference>
<evidence type="ECO:0000256" key="2">
    <source>
        <dbReference type="ARBA" id="ARBA00022490"/>
    </source>
</evidence>
<dbReference type="PANTHER" id="PTHR45653:SF10">
    <property type="entry name" value="MYOBLAST CITY, ISOFORM B"/>
    <property type="match status" value="1"/>
</dbReference>
<evidence type="ECO:0000313" key="5">
    <source>
        <dbReference type="EMBL" id="CAF4846543.1"/>
    </source>
</evidence>
<dbReference type="PANTHER" id="PTHR45653">
    <property type="entry name" value="DEDICATOR OF CYTOKINESIS"/>
    <property type="match status" value="1"/>
</dbReference>
<dbReference type="InterPro" id="IPR042455">
    <property type="entry name" value="DOCK_N_sub1"/>
</dbReference>
<comment type="similarity">
    <text evidence="3">Belongs to the DOCK family.</text>
</comment>
<gene>
    <name evidence="5" type="ORF">QYT958_LOCUS26841</name>
</gene>
<accession>A0A821RRP8</accession>
<dbReference type="InterPro" id="IPR026791">
    <property type="entry name" value="DOCK"/>
</dbReference>
<evidence type="ECO:0000313" key="6">
    <source>
        <dbReference type="Proteomes" id="UP000663848"/>
    </source>
</evidence>
<reference evidence="5" key="1">
    <citation type="submission" date="2021-02" db="EMBL/GenBank/DDBJ databases">
        <authorList>
            <person name="Nowell W R."/>
        </authorList>
    </citation>
    <scope>NUCLEOTIDE SEQUENCE</scope>
</reference>
<dbReference type="EMBL" id="CAJOBR010006558">
    <property type="protein sequence ID" value="CAF4846543.1"/>
    <property type="molecule type" value="Genomic_DNA"/>
</dbReference>
<dbReference type="Proteomes" id="UP000663848">
    <property type="component" value="Unassembled WGS sequence"/>
</dbReference>
<dbReference type="GO" id="GO:0005085">
    <property type="term" value="F:guanyl-nucleotide exchange factor activity"/>
    <property type="evidence" value="ECO:0007669"/>
    <property type="project" value="InterPro"/>
</dbReference>
<dbReference type="GO" id="GO:0007264">
    <property type="term" value="P:small GTPase-mediated signal transduction"/>
    <property type="evidence" value="ECO:0007669"/>
    <property type="project" value="InterPro"/>
</dbReference>
<protein>
    <recommendedName>
        <fullName evidence="4">C2 DOCK-type domain-containing protein</fullName>
    </recommendedName>
</protein>
<dbReference type="Gene3D" id="2.60.40.150">
    <property type="entry name" value="C2 domain"/>
    <property type="match status" value="1"/>
</dbReference>
<keyword evidence="2" id="KW-0963">Cytoplasm</keyword>
<comment type="subcellular location">
    <subcellularLocation>
        <location evidence="1">Cytoplasm</location>
    </subcellularLocation>
</comment>
<feature type="domain" description="C2 DOCK-type" evidence="4">
    <location>
        <begin position="303"/>
        <end position="423"/>
    </location>
</feature>
<comment type="caution">
    <text evidence="5">The sequence shown here is derived from an EMBL/GenBank/DDBJ whole genome shotgun (WGS) entry which is preliminary data.</text>
</comment>
<dbReference type="InterPro" id="IPR056372">
    <property type="entry name" value="TPR_DOCK"/>
</dbReference>
<organism evidence="5 6">
    <name type="scientific">Rotaria socialis</name>
    <dbReference type="NCBI Taxonomy" id="392032"/>
    <lineage>
        <taxon>Eukaryota</taxon>
        <taxon>Metazoa</taxon>
        <taxon>Spiralia</taxon>
        <taxon>Gnathifera</taxon>
        <taxon>Rotifera</taxon>
        <taxon>Eurotatoria</taxon>
        <taxon>Bdelloidea</taxon>
        <taxon>Philodinida</taxon>
        <taxon>Philodinidae</taxon>
        <taxon>Rotaria</taxon>
    </lineage>
</organism>
<sequence length="1132" mass="130834">MTDLIRHRHRLMCSSHTQEELIELKQTIVDLIDQGTRLLQLDLIIRDQNLNVANSSDTSTHELLNSLMRIEKKSLHDVEKPRPHPDFQIANIQSMLVTLDKIEFAIFDNIELWCTLYDYSSDESGVELIPSETFVIRDKEALRTQEHIVAFTDISRSRPMKSVTSMNTPSVKYLVLYVIRIGTMNTNDNNKDTSDTSISTLKRTKNETNDLRRPYMVALINMSQQLDCHSRMKASSTEKELIVPFGFNAWDDRDSLVSIFQKAAKSTDVELLKKHRLKLQILSGGFREGLLNVGVNSTNDLFHRSIVCIKTEKPKWSETFRIAIPFSISAEDMHQYHVRFLFKQRHSNDVKDKSEKPFALAFLPLIEKAGTVIQDGHRHLVIYKITQRKSDTNISGYINLQAVQISAPINLTRDSYNGSHRLSLDEASSRFYQPSDYFSPSYREHFLVKVKVVSTQLTQIPIILTLLTWTPKDSSVYLLELLEKFVDHLGGINISGTGASEQRTLSMMLPSDIIERATEVVKNLQNIFDKLFEILTSQENELKTREQEQFGFPIDLNKIHQTAFHALICILDLISMKQFESFRTVLDDYIKNKFSSTLTYSVLLHLINVTLTKYVENTKSDLNMTAYCVKMLKQLEYFFKLIVRSRVLYAKWKNNADQNQFDQLVKSVLRSFTRVLTFSDDHASAAQGLILRLYPSVVLELLTPNVFNAVTLSEITALEFLAALPPKRLTPQKLRCLNDLARGLLIKIPESRRIILKVIVTDVSMLCNNFINEKQNSDDFRLSIVHQQSSSFLIDQKDRDHLNLSSKIVGHIMNQLFTRKTSGDTSIVVEKLLRVFMQILLVIRVQEHDLAINFATGIIAILRTMDDENYIEFLRQMDEISLHDFFLDAFGLIKDLVTIPIFSNDWSEMLLLQNLIFVRAMNKFVSRLVEDLNHFNEQSVELWQLYFECIVQFIIQPCLQLESFTANKRKRILSRYKDLRIEASNDFKTMWFCLHEQHKLYFIPSQIYGVIRVSLLPVQDIRTAMIRVLCDMIYVINKHEDNLSIFENEFVTVMDKFANEPLVDKIFKEYLINAIDDFCKAKKLARNGSKLVDMIDNLLSRIIELRVAVNECETAALDLQMHCVRSLMVCIG</sequence>
<dbReference type="Gene3D" id="1.20.1270.350">
    <property type="entry name" value="Dedicator of cytokinesis N-terminal subdomain"/>
    <property type="match status" value="1"/>
</dbReference>
<dbReference type="Pfam" id="PF16172">
    <property type="entry name" value="DOCK_N"/>
    <property type="match status" value="1"/>
</dbReference>
<dbReference type="InterPro" id="IPR027007">
    <property type="entry name" value="C2_DOCK-type_domain"/>
</dbReference>
<name>A0A821RRP8_9BILA</name>
<dbReference type="GO" id="GO:0005737">
    <property type="term" value="C:cytoplasm"/>
    <property type="evidence" value="ECO:0007669"/>
    <property type="project" value="UniProtKB-SubCell"/>
</dbReference>
<dbReference type="InterPro" id="IPR032376">
    <property type="entry name" value="DOCK_N"/>
</dbReference>
<dbReference type="PROSITE" id="PS51650">
    <property type="entry name" value="C2_DOCK"/>
    <property type="match status" value="1"/>
</dbReference>
<dbReference type="InterPro" id="IPR035892">
    <property type="entry name" value="C2_domain_sf"/>
</dbReference>
<evidence type="ECO:0000256" key="3">
    <source>
        <dbReference type="PROSITE-ProRule" id="PRU00983"/>
    </source>
</evidence>
<proteinExistence type="inferred from homology"/>
<evidence type="ECO:0000259" key="4">
    <source>
        <dbReference type="PROSITE" id="PS51650"/>
    </source>
</evidence>
<dbReference type="GO" id="GO:0005886">
    <property type="term" value="C:plasma membrane"/>
    <property type="evidence" value="ECO:0007669"/>
    <property type="project" value="TreeGrafter"/>
</dbReference>